<evidence type="ECO:0008006" key="4">
    <source>
        <dbReference type="Google" id="ProtNLM"/>
    </source>
</evidence>
<accession>A0ABN2SH49</accession>
<evidence type="ECO:0000313" key="3">
    <source>
        <dbReference type="Proteomes" id="UP001501585"/>
    </source>
</evidence>
<organism evidence="2 3">
    <name type="scientific">Nocardiopsis rhodophaea</name>
    <dbReference type="NCBI Taxonomy" id="280238"/>
    <lineage>
        <taxon>Bacteria</taxon>
        <taxon>Bacillati</taxon>
        <taxon>Actinomycetota</taxon>
        <taxon>Actinomycetes</taxon>
        <taxon>Streptosporangiales</taxon>
        <taxon>Nocardiopsidaceae</taxon>
        <taxon>Nocardiopsis</taxon>
    </lineage>
</organism>
<keyword evidence="1" id="KW-0812">Transmembrane</keyword>
<protein>
    <recommendedName>
        <fullName evidence="4">Integral membrane protein</fullName>
    </recommendedName>
</protein>
<feature type="transmembrane region" description="Helical" evidence="1">
    <location>
        <begin position="6"/>
        <end position="25"/>
    </location>
</feature>
<feature type="transmembrane region" description="Helical" evidence="1">
    <location>
        <begin position="93"/>
        <end position="111"/>
    </location>
</feature>
<dbReference type="Proteomes" id="UP001501585">
    <property type="component" value="Unassembled WGS sequence"/>
</dbReference>
<evidence type="ECO:0000313" key="2">
    <source>
        <dbReference type="EMBL" id="GAA1986530.1"/>
    </source>
</evidence>
<sequence>MDIVYSALVFLHFLGMAGILSGFLMQLITGNEKSPKVILHSTLLQLLTGLLLVGLAEMNGGGLDHIKIGVKLVVALVVAIIAVINLRKPAANLATAAGVLTIINVGIAVFWQ</sequence>
<evidence type="ECO:0000256" key="1">
    <source>
        <dbReference type="SAM" id="Phobius"/>
    </source>
</evidence>
<proteinExistence type="predicted"/>
<reference evidence="2 3" key="1">
    <citation type="journal article" date="2019" name="Int. J. Syst. Evol. Microbiol.">
        <title>The Global Catalogue of Microorganisms (GCM) 10K type strain sequencing project: providing services to taxonomists for standard genome sequencing and annotation.</title>
        <authorList>
            <consortium name="The Broad Institute Genomics Platform"/>
            <consortium name="The Broad Institute Genome Sequencing Center for Infectious Disease"/>
            <person name="Wu L."/>
            <person name="Ma J."/>
        </authorList>
    </citation>
    <scope>NUCLEOTIDE SEQUENCE [LARGE SCALE GENOMIC DNA]</scope>
    <source>
        <strain evidence="2 3">JCM 15313</strain>
    </source>
</reference>
<feature type="transmembrane region" description="Helical" evidence="1">
    <location>
        <begin position="68"/>
        <end position="86"/>
    </location>
</feature>
<comment type="caution">
    <text evidence="2">The sequence shown here is derived from an EMBL/GenBank/DDBJ whole genome shotgun (WGS) entry which is preliminary data.</text>
</comment>
<gene>
    <name evidence="2" type="ORF">GCM10009799_10030</name>
</gene>
<feature type="transmembrane region" description="Helical" evidence="1">
    <location>
        <begin position="37"/>
        <end position="56"/>
    </location>
</feature>
<keyword evidence="3" id="KW-1185">Reference proteome</keyword>
<keyword evidence="1" id="KW-0472">Membrane</keyword>
<dbReference type="EMBL" id="BAAAPC010000003">
    <property type="protein sequence ID" value="GAA1986530.1"/>
    <property type="molecule type" value="Genomic_DNA"/>
</dbReference>
<dbReference type="RefSeq" id="WP_344107258.1">
    <property type="nucleotide sequence ID" value="NZ_BAAAPC010000003.1"/>
</dbReference>
<name>A0ABN2SH49_9ACTN</name>
<keyword evidence="1" id="KW-1133">Transmembrane helix</keyword>